<dbReference type="SUPFAM" id="SSF52317">
    <property type="entry name" value="Class I glutamine amidotransferase-like"/>
    <property type="match status" value="1"/>
</dbReference>
<dbReference type="CDD" id="cd01741">
    <property type="entry name" value="GATase1_1"/>
    <property type="match status" value="1"/>
</dbReference>
<dbReference type="PROSITE" id="PS51273">
    <property type="entry name" value="GATASE_TYPE_1"/>
    <property type="match status" value="1"/>
</dbReference>
<dbReference type="Pfam" id="PF00117">
    <property type="entry name" value="GATase"/>
    <property type="match status" value="1"/>
</dbReference>
<dbReference type="PANTHER" id="PTHR42695:SF6">
    <property type="entry name" value="GLUTAMINE AMIDOTRANSFERASE DOMAIN-CONTAINING PROTEIN"/>
    <property type="match status" value="1"/>
</dbReference>
<keyword evidence="3" id="KW-1185">Reference proteome</keyword>
<dbReference type="GO" id="GO:0005634">
    <property type="term" value="C:nucleus"/>
    <property type="evidence" value="ECO:0007669"/>
    <property type="project" value="TreeGrafter"/>
</dbReference>
<dbReference type="GeneID" id="54574753"/>
<dbReference type="InterPro" id="IPR017926">
    <property type="entry name" value="GATASE"/>
</dbReference>
<dbReference type="GO" id="GO:0005829">
    <property type="term" value="C:cytosol"/>
    <property type="evidence" value="ECO:0007669"/>
    <property type="project" value="TreeGrafter"/>
</dbReference>
<organism evidence="2 3">
    <name type="scientific">Trematosphaeria pertusa</name>
    <dbReference type="NCBI Taxonomy" id="390896"/>
    <lineage>
        <taxon>Eukaryota</taxon>
        <taxon>Fungi</taxon>
        <taxon>Dikarya</taxon>
        <taxon>Ascomycota</taxon>
        <taxon>Pezizomycotina</taxon>
        <taxon>Dothideomycetes</taxon>
        <taxon>Pleosporomycetidae</taxon>
        <taxon>Pleosporales</taxon>
        <taxon>Massarineae</taxon>
        <taxon>Trematosphaeriaceae</taxon>
        <taxon>Trematosphaeria</taxon>
    </lineage>
</organism>
<dbReference type="InterPro" id="IPR044992">
    <property type="entry name" value="ChyE-like"/>
</dbReference>
<keyword evidence="2" id="KW-0315">Glutamine amidotransferase</keyword>
<dbReference type="InterPro" id="IPR029062">
    <property type="entry name" value="Class_I_gatase-like"/>
</dbReference>
<dbReference type="RefSeq" id="XP_033686027.1">
    <property type="nucleotide sequence ID" value="XM_033821423.1"/>
</dbReference>
<keyword evidence="2" id="KW-0808">Transferase</keyword>
<sequence length="291" mass="32600">MPRKIRIAMLNADVPVPAVIPKWNTYGKMFHDLLVAATGRISPDVEIESIDYNVLQFEYPQSLAEIDVVLVTGSASSSYEDKEWIRRLDGYVLDLYIGHPRIRMFGSCFGHQLICQSLLRGYGVRVEKDPNGWELGVKEIKLDKRFRNMLGKGSRSFLKRGHSVQIPETMRMQFVHADHVSIPSQDALPSAWRMVGSTQHCAVQGVYEPGRVLTLQGHFEFNRFVNTEIMKVFGATWKPEVLKETLDAIDADDDAEAAAEMVLQFLLEEEAKTGAATHATIGGLLTPPLGE</sequence>
<dbReference type="GO" id="GO:0016740">
    <property type="term" value="F:transferase activity"/>
    <property type="evidence" value="ECO:0007669"/>
    <property type="project" value="UniProtKB-KW"/>
</dbReference>
<reference evidence="2" key="1">
    <citation type="journal article" date="2020" name="Stud. Mycol.">
        <title>101 Dothideomycetes genomes: a test case for predicting lifestyles and emergence of pathogens.</title>
        <authorList>
            <person name="Haridas S."/>
            <person name="Albert R."/>
            <person name="Binder M."/>
            <person name="Bloem J."/>
            <person name="Labutti K."/>
            <person name="Salamov A."/>
            <person name="Andreopoulos B."/>
            <person name="Baker S."/>
            <person name="Barry K."/>
            <person name="Bills G."/>
            <person name="Bluhm B."/>
            <person name="Cannon C."/>
            <person name="Castanera R."/>
            <person name="Culley D."/>
            <person name="Daum C."/>
            <person name="Ezra D."/>
            <person name="Gonzalez J."/>
            <person name="Henrissat B."/>
            <person name="Kuo A."/>
            <person name="Liang C."/>
            <person name="Lipzen A."/>
            <person name="Lutzoni F."/>
            <person name="Magnuson J."/>
            <person name="Mondo S."/>
            <person name="Nolan M."/>
            <person name="Ohm R."/>
            <person name="Pangilinan J."/>
            <person name="Park H.-J."/>
            <person name="Ramirez L."/>
            <person name="Alfaro M."/>
            <person name="Sun H."/>
            <person name="Tritt A."/>
            <person name="Yoshinaga Y."/>
            <person name="Zwiers L.-H."/>
            <person name="Turgeon B."/>
            <person name="Goodwin S."/>
            <person name="Spatafora J."/>
            <person name="Crous P."/>
            <person name="Grigoriev I."/>
        </authorList>
    </citation>
    <scope>NUCLEOTIDE SEQUENCE</scope>
    <source>
        <strain evidence="2">CBS 122368</strain>
    </source>
</reference>
<feature type="domain" description="Glutamine amidotransferase" evidence="1">
    <location>
        <begin position="31"/>
        <end position="222"/>
    </location>
</feature>
<evidence type="ECO:0000313" key="2">
    <source>
        <dbReference type="EMBL" id="KAF2251023.1"/>
    </source>
</evidence>
<accession>A0A6A6ING3</accession>
<protein>
    <submittedName>
        <fullName evidence="2">Class I glutamine amidotransferase-like protein</fullName>
    </submittedName>
</protein>
<evidence type="ECO:0000259" key="1">
    <source>
        <dbReference type="Pfam" id="PF00117"/>
    </source>
</evidence>
<gene>
    <name evidence="2" type="ORF">BU26DRAFT_274737</name>
</gene>
<dbReference type="EMBL" id="ML987193">
    <property type="protein sequence ID" value="KAF2251023.1"/>
    <property type="molecule type" value="Genomic_DNA"/>
</dbReference>
<dbReference type="Gene3D" id="3.40.50.880">
    <property type="match status" value="1"/>
</dbReference>
<proteinExistence type="predicted"/>
<dbReference type="PANTHER" id="PTHR42695">
    <property type="entry name" value="GLUTAMINE AMIDOTRANSFERASE YLR126C-RELATED"/>
    <property type="match status" value="1"/>
</dbReference>
<dbReference type="OrthoDB" id="1669814at2759"/>
<evidence type="ECO:0000313" key="3">
    <source>
        <dbReference type="Proteomes" id="UP000800094"/>
    </source>
</evidence>
<name>A0A6A6ING3_9PLEO</name>
<dbReference type="Proteomes" id="UP000800094">
    <property type="component" value="Unassembled WGS sequence"/>
</dbReference>
<dbReference type="AlphaFoldDB" id="A0A6A6ING3"/>